<evidence type="ECO:0000256" key="10">
    <source>
        <dbReference type="RuleBase" id="RU000607"/>
    </source>
</evidence>
<evidence type="ECO:0000313" key="12">
    <source>
        <dbReference type="Proteomes" id="UP000069926"/>
    </source>
</evidence>
<dbReference type="GO" id="GO:0046872">
    <property type="term" value="F:metal ion binding"/>
    <property type="evidence" value="ECO:0007669"/>
    <property type="project" value="UniProtKB-KW"/>
</dbReference>
<evidence type="ECO:0000256" key="8">
    <source>
        <dbReference type="ARBA" id="ARBA00024536"/>
    </source>
</evidence>
<dbReference type="OrthoDB" id="9809741at2"/>
<dbReference type="STRING" id="634113.AUT07_00369"/>
<dbReference type="CDD" id="cd03411">
    <property type="entry name" value="Ferrochelatase_N"/>
    <property type="match status" value="1"/>
</dbReference>
<dbReference type="PANTHER" id="PTHR11108:SF1">
    <property type="entry name" value="FERROCHELATASE, MITOCHONDRIAL"/>
    <property type="match status" value="1"/>
</dbReference>
<dbReference type="NCBIfam" id="TIGR00109">
    <property type="entry name" value="hemH"/>
    <property type="match status" value="1"/>
</dbReference>
<dbReference type="InterPro" id="IPR033644">
    <property type="entry name" value="Ferrochelatase_C"/>
</dbReference>
<accession>A0A0X9VEA8</accession>
<evidence type="ECO:0000256" key="1">
    <source>
        <dbReference type="ARBA" id="ARBA00007718"/>
    </source>
</evidence>
<gene>
    <name evidence="9 11" type="primary">hemH</name>
    <name evidence="11" type="ORF">AUT07_00369</name>
</gene>
<dbReference type="Proteomes" id="UP000069926">
    <property type="component" value="Chromosome"/>
</dbReference>
<evidence type="ECO:0000256" key="3">
    <source>
        <dbReference type="ARBA" id="ARBA00022723"/>
    </source>
</evidence>
<dbReference type="InterPro" id="IPR019772">
    <property type="entry name" value="Ferrochelatase_AS"/>
</dbReference>
<dbReference type="Pfam" id="PF00762">
    <property type="entry name" value="Ferrochelatase"/>
    <property type="match status" value="1"/>
</dbReference>
<keyword evidence="7 9" id="KW-0627">Porphyrin biosynthesis</keyword>
<keyword evidence="6 9" id="KW-0456">Lyase</keyword>
<comment type="subcellular location">
    <subcellularLocation>
        <location evidence="9 10">Cytoplasm</location>
    </subcellularLocation>
</comment>
<evidence type="ECO:0000256" key="4">
    <source>
        <dbReference type="ARBA" id="ARBA00023004"/>
    </source>
</evidence>
<comment type="function">
    <text evidence="9 10">Catalyzes the ferrous insertion into protoporphyrin IX.</text>
</comment>
<comment type="similarity">
    <text evidence="1 9 10">Belongs to the ferrochelatase family.</text>
</comment>
<dbReference type="InterPro" id="IPR001015">
    <property type="entry name" value="Ferrochelatase"/>
</dbReference>
<evidence type="ECO:0000256" key="6">
    <source>
        <dbReference type="ARBA" id="ARBA00023239"/>
    </source>
</evidence>
<dbReference type="PROSITE" id="PS00534">
    <property type="entry name" value="FERROCHELATASE"/>
    <property type="match status" value="1"/>
</dbReference>
<dbReference type="EC" id="4.98.1.1" evidence="9 10"/>
<dbReference type="EMBL" id="CP013920">
    <property type="protein sequence ID" value="AMA64944.1"/>
    <property type="molecule type" value="Genomic_DNA"/>
</dbReference>
<comment type="catalytic activity">
    <reaction evidence="9 10">
        <text>heme b + 2 H(+) = protoporphyrin IX + Fe(2+)</text>
        <dbReference type="Rhea" id="RHEA:22584"/>
        <dbReference type="ChEBI" id="CHEBI:15378"/>
        <dbReference type="ChEBI" id="CHEBI:29033"/>
        <dbReference type="ChEBI" id="CHEBI:57306"/>
        <dbReference type="ChEBI" id="CHEBI:60344"/>
        <dbReference type="EC" id="4.98.1.1"/>
    </reaction>
</comment>
<keyword evidence="2 9" id="KW-0963">Cytoplasm</keyword>
<name>A0A0X9VEA8_9GAMM</name>
<organism evidence="11 12">
    <name type="scientific">Candidatus Arsenophonus lipoptenae</name>
    <dbReference type="NCBI Taxonomy" id="634113"/>
    <lineage>
        <taxon>Bacteria</taxon>
        <taxon>Pseudomonadati</taxon>
        <taxon>Pseudomonadota</taxon>
        <taxon>Gammaproteobacteria</taxon>
        <taxon>Enterobacterales</taxon>
        <taxon>Morganellaceae</taxon>
        <taxon>Arsenophonus</taxon>
    </lineage>
</organism>
<evidence type="ECO:0000256" key="9">
    <source>
        <dbReference type="HAMAP-Rule" id="MF_00323"/>
    </source>
</evidence>
<dbReference type="PANTHER" id="PTHR11108">
    <property type="entry name" value="FERROCHELATASE"/>
    <property type="match status" value="1"/>
</dbReference>
<dbReference type="AlphaFoldDB" id="A0A0X9VEA8"/>
<dbReference type="GO" id="GO:0005737">
    <property type="term" value="C:cytoplasm"/>
    <property type="evidence" value="ECO:0007669"/>
    <property type="project" value="UniProtKB-SubCell"/>
</dbReference>
<dbReference type="GO" id="GO:0004325">
    <property type="term" value="F:ferrochelatase activity"/>
    <property type="evidence" value="ECO:0007669"/>
    <property type="project" value="UniProtKB-UniRule"/>
</dbReference>
<dbReference type="HAMAP" id="MF_00323">
    <property type="entry name" value="Ferrochelatase"/>
    <property type="match status" value="1"/>
</dbReference>
<evidence type="ECO:0000313" key="11">
    <source>
        <dbReference type="EMBL" id="AMA64944.1"/>
    </source>
</evidence>
<feature type="binding site" evidence="9">
    <location>
        <position position="196"/>
    </location>
    <ligand>
        <name>Fe(2+)</name>
        <dbReference type="ChEBI" id="CHEBI:29033"/>
    </ligand>
</feature>
<protein>
    <recommendedName>
        <fullName evidence="9 10">Ferrochelatase</fullName>
        <ecNumber evidence="9 10">4.98.1.1</ecNumber>
    </recommendedName>
    <alternativeName>
        <fullName evidence="9">Heme synthase</fullName>
    </alternativeName>
    <alternativeName>
        <fullName evidence="9">Protoheme ferro-lyase</fullName>
    </alternativeName>
</protein>
<dbReference type="KEGG" id="asy:AUT07_00369"/>
<comment type="catalytic activity">
    <reaction evidence="8">
        <text>Fe-coproporphyrin III + 2 H(+) = coproporphyrin III + Fe(2+)</text>
        <dbReference type="Rhea" id="RHEA:49572"/>
        <dbReference type="ChEBI" id="CHEBI:15378"/>
        <dbReference type="ChEBI" id="CHEBI:29033"/>
        <dbReference type="ChEBI" id="CHEBI:68438"/>
        <dbReference type="ChEBI" id="CHEBI:131725"/>
        <dbReference type="EC" id="4.99.1.9"/>
    </reaction>
    <physiologicalReaction direction="right-to-left" evidence="8">
        <dbReference type="Rhea" id="RHEA:49574"/>
    </physiologicalReaction>
</comment>
<keyword evidence="5 9" id="KW-0350">Heme biosynthesis</keyword>
<comment type="pathway">
    <text evidence="9 10">Porphyrin-containing compound metabolism; protoheme biosynthesis; protoheme from protoporphyrin-IX: step 1/1.</text>
</comment>
<keyword evidence="3 9" id="KW-0479">Metal-binding</keyword>
<evidence type="ECO:0000256" key="7">
    <source>
        <dbReference type="ARBA" id="ARBA00023244"/>
    </source>
</evidence>
<dbReference type="PATRIC" id="fig|634113.3.peg.356"/>
<proteinExistence type="inferred from homology"/>
<sequence>MGVDIKRYGVLLVNLGTPKAANTEAVKKFLAEFLSDIRIINFSPIIWKLLLHLIILPLRSPKLAKLYESIWTKEGSPLLIYSLQQKIELKKKLSNIPVELGMSYGMLPISEAINKLLTKKVENIIILPLYPQYSNSTTAVVFDMIIKILKKYQIIPRINFIRSYADHPYYIEILKKSVELSFKKYGIPERLILSYHGIPKYYEKKGDIYPKQCELTTYLFSKLIKFPTHQIIMAYQSKFGYRKWTKPYTNTILKFLAKNNIKHVQILCPGFSVDSLETLWEISIRNKDLFLKYGGEQFHYIPALNATKNHIILMTKLIINKI</sequence>
<dbReference type="GO" id="GO:0006783">
    <property type="term" value="P:heme biosynthetic process"/>
    <property type="evidence" value="ECO:0007669"/>
    <property type="project" value="UniProtKB-UniRule"/>
</dbReference>
<keyword evidence="12" id="KW-1185">Reference proteome</keyword>
<dbReference type="UniPathway" id="UPA00252">
    <property type="reaction ID" value="UER00325"/>
</dbReference>
<dbReference type="FunFam" id="3.40.50.1400:FF:000002">
    <property type="entry name" value="Ferrochelatase"/>
    <property type="match status" value="1"/>
</dbReference>
<evidence type="ECO:0000256" key="5">
    <source>
        <dbReference type="ARBA" id="ARBA00023133"/>
    </source>
</evidence>
<evidence type="ECO:0000256" key="2">
    <source>
        <dbReference type="ARBA" id="ARBA00022490"/>
    </source>
</evidence>
<dbReference type="SUPFAM" id="SSF53800">
    <property type="entry name" value="Chelatase"/>
    <property type="match status" value="1"/>
</dbReference>
<keyword evidence="4 9" id="KW-0408">Iron</keyword>
<feature type="binding site" evidence="9">
    <location>
        <position position="277"/>
    </location>
    <ligand>
        <name>Fe(2+)</name>
        <dbReference type="ChEBI" id="CHEBI:29033"/>
    </ligand>
</feature>
<dbReference type="CDD" id="cd00419">
    <property type="entry name" value="Ferrochelatase_C"/>
    <property type="match status" value="1"/>
</dbReference>
<reference evidence="11 12" key="1">
    <citation type="submission" date="2016-01" db="EMBL/GenBank/DDBJ databases">
        <title>Genome sequence of Ca. Arsenophonus lipopteni, the exclusive symbiont of a blood sucking fly Lipoptena cervi (Diptera: Hippoboscidae).</title>
        <authorList>
            <person name="Novakova E."/>
            <person name="Hypsa V."/>
            <person name="Nguyen P."/>
            <person name="Husnik F."/>
            <person name="Darby A.C."/>
        </authorList>
    </citation>
    <scope>NUCLEOTIDE SEQUENCE [LARGE SCALE GENOMIC DNA]</scope>
    <source>
        <strain evidence="11 12">CB</strain>
    </source>
</reference>
<dbReference type="InterPro" id="IPR033659">
    <property type="entry name" value="Ferrochelatase_N"/>
</dbReference>
<dbReference type="Gene3D" id="3.40.50.1400">
    <property type="match status" value="2"/>
</dbReference>